<dbReference type="GO" id="GO:0005524">
    <property type="term" value="F:ATP binding"/>
    <property type="evidence" value="ECO:0007669"/>
    <property type="project" value="UniProtKB-UniRule"/>
</dbReference>
<dbReference type="Pfam" id="PF02222">
    <property type="entry name" value="ATP-grasp"/>
    <property type="match status" value="1"/>
</dbReference>
<dbReference type="PROSITE" id="PS50975">
    <property type="entry name" value="ATP_GRASP"/>
    <property type="match status" value="1"/>
</dbReference>
<evidence type="ECO:0000256" key="1">
    <source>
        <dbReference type="ARBA" id="ARBA00022741"/>
    </source>
</evidence>
<evidence type="ECO:0000313" key="7">
    <source>
        <dbReference type="Proteomes" id="UP000095709"/>
    </source>
</evidence>
<feature type="domain" description="ATP-grasp" evidence="5">
    <location>
        <begin position="125"/>
        <end position="306"/>
    </location>
</feature>
<dbReference type="Gene3D" id="3.30.470.20">
    <property type="entry name" value="ATP-grasp fold, B domain"/>
    <property type="match status" value="1"/>
</dbReference>
<evidence type="ECO:0000256" key="3">
    <source>
        <dbReference type="ARBA" id="ARBA00022840"/>
    </source>
</evidence>
<dbReference type="InterPro" id="IPR011761">
    <property type="entry name" value="ATP-grasp"/>
</dbReference>
<dbReference type="Gene3D" id="3.30.1490.20">
    <property type="entry name" value="ATP-grasp fold, A domain"/>
    <property type="match status" value="1"/>
</dbReference>
<evidence type="ECO:0000313" key="6">
    <source>
        <dbReference type="EMBL" id="CUO69896.1"/>
    </source>
</evidence>
<sequence length="389" mass="45151">MKNNINGHKIIVVGEEHYTPLGVIRSLGEEGIAPIAYIKKNSRTKIASCSRYISELHMVDDYNIAVDEIVNKYGDESLKPVIIACDDIVVRSFDKLYDSIKSKFYVNNAGASGRIAHYQDKNVLYELARKCGLNVAKSWKVNCGEIPVDITYPVITKPIESYEGWKQDYYICSNKEELKKAYKKIKGNTLLLQSYIKKKTEMTLEGFSAEQGKKTLFAIKARYTYILPDYYSMAMVVSNATDDKLKNTLEKMISEIGYEGIFEVEFMIDQNEELWFLEINFRNSTWSYASTKVGMNLPYLWSKAMIGELEWKNIEKKVPDNYKAIAEVPDFEQRVRRFKMIGIGKWIREIKAADCLYFYNKDDMKPFISVWLYKGKSIFRKTVNKIIRR</sequence>
<evidence type="ECO:0000259" key="5">
    <source>
        <dbReference type="PROSITE" id="PS50975"/>
    </source>
</evidence>
<name>A0A174H977_9FIRM</name>
<dbReference type="GO" id="GO:0006164">
    <property type="term" value="P:purine nucleotide biosynthetic process"/>
    <property type="evidence" value="ECO:0007669"/>
    <property type="project" value="UniProtKB-KW"/>
</dbReference>
<dbReference type="RefSeq" id="WP_055265044.1">
    <property type="nucleotide sequence ID" value="NZ_CAXSRP010000002.1"/>
</dbReference>
<keyword evidence="2" id="KW-0658">Purine biosynthesis</keyword>
<organism evidence="6 7">
    <name type="scientific">Fusicatenibacter saccharivorans</name>
    <dbReference type="NCBI Taxonomy" id="1150298"/>
    <lineage>
        <taxon>Bacteria</taxon>
        <taxon>Bacillati</taxon>
        <taxon>Bacillota</taxon>
        <taxon>Clostridia</taxon>
        <taxon>Lachnospirales</taxon>
        <taxon>Lachnospiraceae</taxon>
        <taxon>Fusicatenibacter</taxon>
    </lineage>
</organism>
<dbReference type="GO" id="GO:0046872">
    <property type="term" value="F:metal ion binding"/>
    <property type="evidence" value="ECO:0007669"/>
    <property type="project" value="InterPro"/>
</dbReference>
<dbReference type="InterPro" id="IPR003135">
    <property type="entry name" value="ATP-grasp_carboxylate-amine"/>
</dbReference>
<keyword evidence="1 4" id="KW-0547">Nucleotide-binding</keyword>
<dbReference type="AlphaFoldDB" id="A0A174H977"/>
<dbReference type="EMBL" id="CZAL01000001">
    <property type="protein sequence ID" value="CUO69896.1"/>
    <property type="molecule type" value="Genomic_DNA"/>
</dbReference>
<dbReference type="InterPro" id="IPR013815">
    <property type="entry name" value="ATP_grasp_subdomain_1"/>
</dbReference>
<dbReference type="Proteomes" id="UP000095709">
    <property type="component" value="Unassembled WGS sequence"/>
</dbReference>
<reference evidence="6 7" key="1">
    <citation type="submission" date="2015-09" db="EMBL/GenBank/DDBJ databases">
        <authorList>
            <consortium name="Pathogen Informatics"/>
        </authorList>
    </citation>
    <scope>NUCLEOTIDE SEQUENCE [LARGE SCALE GENOMIC DNA]</scope>
    <source>
        <strain evidence="6 7">2789STDY5834885</strain>
    </source>
</reference>
<keyword evidence="3 4" id="KW-0067">ATP-binding</keyword>
<accession>A0A174H977</accession>
<dbReference type="SUPFAM" id="SSF56059">
    <property type="entry name" value="Glutathione synthetase ATP-binding domain-like"/>
    <property type="match status" value="1"/>
</dbReference>
<gene>
    <name evidence="6" type="ORF">ERS852498_00268</name>
</gene>
<protein>
    <submittedName>
        <fullName evidence="6">Carbamoyl phosphate synthase-like protein</fullName>
    </submittedName>
</protein>
<proteinExistence type="predicted"/>
<evidence type="ECO:0000256" key="4">
    <source>
        <dbReference type="PROSITE-ProRule" id="PRU00409"/>
    </source>
</evidence>
<evidence type="ECO:0000256" key="2">
    <source>
        <dbReference type="ARBA" id="ARBA00022755"/>
    </source>
</evidence>